<protein>
    <submittedName>
        <fullName evidence="1">Uncharacterized protein</fullName>
    </submittedName>
</protein>
<dbReference type="AlphaFoldDB" id="A0A9D3VK50"/>
<evidence type="ECO:0000313" key="2">
    <source>
        <dbReference type="Proteomes" id="UP000828251"/>
    </source>
</evidence>
<organism evidence="1 2">
    <name type="scientific">Gossypium stocksii</name>
    <dbReference type="NCBI Taxonomy" id="47602"/>
    <lineage>
        <taxon>Eukaryota</taxon>
        <taxon>Viridiplantae</taxon>
        <taxon>Streptophyta</taxon>
        <taxon>Embryophyta</taxon>
        <taxon>Tracheophyta</taxon>
        <taxon>Spermatophyta</taxon>
        <taxon>Magnoliopsida</taxon>
        <taxon>eudicotyledons</taxon>
        <taxon>Gunneridae</taxon>
        <taxon>Pentapetalae</taxon>
        <taxon>rosids</taxon>
        <taxon>malvids</taxon>
        <taxon>Malvales</taxon>
        <taxon>Malvaceae</taxon>
        <taxon>Malvoideae</taxon>
        <taxon>Gossypium</taxon>
    </lineage>
</organism>
<keyword evidence="2" id="KW-1185">Reference proteome</keyword>
<comment type="caution">
    <text evidence="1">The sequence shown here is derived from an EMBL/GenBank/DDBJ whole genome shotgun (WGS) entry which is preliminary data.</text>
</comment>
<gene>
    <name evidence="1" type="ORF">J1N35_024147</name>
</gene>
<reference evidence="1 2" key="1">
    <citation type="journal article" date="2021" name="Plant Biotechnol. J.">
        <title>Multi-omics assisted identification of the key and species-specific regulatory components of drought-tolerant mechanisms in Gossypium stocksii.</title>
        <authorList>
            <person name="Yu D."/>
            <person name="Ke L."/>
            <person name="Zhang D."/>
            <person name="Wu Y."/>
            <person name="Sun Y."/>
            <person name="Mei J."/>
            <person name="Sun J."/>
            <person name="Sun Y."/>
        </authorList>
    </citation>
    <scope>NUCLEOTIDE SEQUENCE [LARGE SCALE GENOMIC DNA]</scope>
    <source>
        <strain evidence="2">cv. E1</strain>
        <tissue evidence="1">Leaf</tissue>
    </source>
</reference>
<proteinExistence type="predicted"/>
<name>A0A9D3VK50_9ROSI</name>
<dbReference type="Proteomes" id="UP000828251">
    <property type="component" value="Unassembled WGS sequence"/>
</dbReference>
<dbReference type="EMBL" id="JAIQCV010000007">
    <property type="protein sequence ID" value="KAH1084386.1"/>
    <property type="molecule type" value="Genomic_DNA"/>
</dbReference>
<accession>A0A9D3VK50</accession>
<sequence length="102" mass="12293">MDHLMHQFEQGKRFDEFNNGELHGVIWLVEEKMEEIQKRIEFFHGLPHGDPMTQTIGCKHKPLIQPRVVARTYTWWQIRHGGAFIWIFKRNYHRYGAATARF</sequence>
<evidence type="ECO:0000313" key="1">
    <source>
        <dbReference type="EMBL" id="KAH1084386.1"/>
    </source>
</evidence>
<dbReference type="OrthoDB" id="990657at2759"/>